<feature type="transmembrane region" description="Helical" evidence="6">
    <location>
        <begin position="409"/>
        <end position="430"/>
    </location>
</feature>
<comment type="subcellular location">
    <subcellularLocation>
        <location evidence="1">Cell membrane</location>
        <topology evidence="1">Multi-pass membrane protein</topology>
    </subcellularLocation>
</comment>
<dbReference type="AlphaFoldDB" id="A0A9X1I0F1"/>
<feature type="transmembrane region" description="Helical" evidence="6">
    <location>
        <begin position="314"/>
        <end position="332"/>
    </location>
</feature>
<evidence type="ECO:0000256" key="2">
    <source>
        <dbReference type="ARBA" id="ARBA00022475"/>
    </source>
</evidence>
<proteinExistence type="predicted"/>
<feature type="transmembrane region" description="Helical" evidence="6">
    <location>
        <begin position="379"/>
        <end position="397"/>
    </location>
</feature>
<keyword evidence="3 6" id="KW-0812">Transmembrane</keyword>
<dbReference type="PANTHER" id="PTHR30250:SF30">
    <property type="entry name" value="LIPID III FLIPPASE"/>
    <property type="match status" value="1"/>
</dbReference>
<evidence type="ECO:0000256" key="6">
    <source>
        <dbReference type="SAM" id="Phobius"/>
    </source>
</evidence>
<dbReference type="CDD" id="cd13125">
    <property type="entry name" value="MATE_like_10"/>
    <property type="match status" value="1"/>
</dbReference>
<dbReference type="InterPro" id="IPR044550">
    <property type="entry name" value="WzxE"/>
</dbReference>
<dbReference type="Proteomes" id="UP001139199">
    <property type="component" value="Unassembled WGS sequence"/>
</dbReference>
<comment type="caution">
    <text evidence="7">The sequence shown here is derived from an EMBL/GenBank/DDBJ whole genome shotgun (WGS) entry which is preliminary data.</text>
</comment>
<feature type="transmembrane region" description="Helical" evidence="6">
    <location>
        <begin position="95"/>
        <end position="118"/>
    </location>
</feature>
<dbReference type="PANTHER" id="PTHR30250">
    <property type="entry name" value="PST FAMILY PREDICTED COLANIC ACID TRANSPORTER"/>
    <property type="match status" value="1"/>
</dbReference>
<feature type="transmembrane region" description="Helical" evidence="6">
    <location>
        <begin position="62"/>
        <end position="83"/>
    </location>
</feature>
<name>A0A9X1I0F1_9FLAO</name>
<keyword evidence="8" id="KW-1185">Reference proteome</keyword>
<evidence type="ECO:0000256" key="3">
    <source>
        <dbReference type="ARBA" id="ARBA00022692"/>
    </source>
</evidence>
<protein>
    <submittedName>
        <fullName evidence="7">O-antigen translocase</fullName>
    </submittedName>
</protein>
<keyword evidence="4 6" id="KW-1133">Transmembrane helix</keyword>
<feature type="transmembrane region" description="Helical" evidence="6">
    <location>
        <begin position="20"/>
        <end position="42"/>
    </location>
</feature>
<evidence type="ECO:0000313" key="7">
    <source>
        <dbReference type="EMBL" id="MCB4799523.1"/>
    </source>
</evidence>
<feature type="transmembrane region" description="Helical" evidence="6">
    <location>
        <begin position="274"/>
        <end position="294"/>
    </location>
</feature>
<keyword evidence="5 6" id="KW-0472">Membrane</keyword>
<sequence length="439" mass="50736">MKFLNFINKENAKDTLSKSLFKAIYANSIIVFVKIFSSFIVSKVTAVFLGPSGYALVGNFKNVIQGVLGVTTTGFESGVIKYVSENKTNKDKLVLILANIFFLNLILCIAVFIVLFYFSDSISLYTLKTIDYAYVFKYLAILLPLLSFNFICLYIANGLQKIKIYTILVCVFNLLNGLVVFCLVYYYNLKGALLSSLIVPSVSFFTVFFFREIRELIFCAFKSINNISVVILKNMSTYIFMSIYSALLLSFNYLFIRNAIIENLNINMAGYWEALNKISMFYMMFFSSLFTLYLLPKLTTNKTTLGYKNIMLSYFKVIIPLMGLAFFLLFIFKYNVIELFLTKDFLPIANYFYLQLVADFIKVIAFSFAYQFHAKKITTYYLISDTVLYVSFYFLSINFLPKFELFGVLYGYLISIILYLIAVCLFLFVFRKNKLSNHE</sequence>
<evidence type="ECO:0000256" key="1">
    <source>
        <dbReference type="ARBA" id="ARBA00004651"/>
    </source>
</evidence>
<dbReference type="GO" id="GO:0009246">
    <property type="term" value="P:enterobacterial common antigen biosynthetic process"/>
    <property type="evidence" value="ECO:0007669"/>
    <property type="project" value="InterPro"/>
</dbReference>
<gene>
    <name evidence="7" type="ORF">LG649_11735</name>
</gene>
<dbReference type="RefSeq" id="WP_226544001.1">
    <property type="nucleotide sequence ID" value="NZ_JAJAPW010000004.1"/>
</dbReference>
<dbReference type="InterPro" id="IPR050833">
    <property type="entry name" value="Poly_Biosynth_Transport"/>
</dbReference>
<feature type="transmembrane region" description="Helical" evidence="6">
    <location>
        <begin position="138"/>
        <end position="157"/>
    </location>
</feature>
<feature type="transmembrane region" description="Helical" evidence="6">
    <location>
        <begin position="231"/>
        <end position="254"/>
    </location>
</feature>
<evidence type="ECO:0000256" key="4">
    <source>
        <dbReference type="ARBA" id="ARBA00022989"/>
    </source>
</evidence>
<dbReference type="GO" id="GO:0005886">
    <property type="term" value="C:plasma membrane"/>
    <property type="evidence" value="ECO:0007669"/>
    <property type="project" value="UniProtKB-SubCell"/>
</dbReference>
<accession>A0A9X1I0F1</accession>
<evidence type="ECO:0000256" key="5">
    <source>
        <dbReference type="ARBA" id="ARBA00023136"/>
    </source>
</evidence>
<keyword evidence="2" id="KW-1003">Cell membrane</keyword>
<feature type="transmembrane region" description="Helical" evidence="6">
    <location>
        <begin position="164"/>
        <end position="186"/>
    </location>
</feature>
<feature type="transmembrane region" description="Helical" evidence="6">
    <location>
        <begin position="352"/>
        <end position="372"/>
    </location>
</feature>
<reference evidence="7" key="1">
    <citation type="submission" date="2021-10" db="EMBL/GenBank/DDBJ databases">
        <title>Tamlana sargassums sp. nov., and Tamlana laminarinivorans sp. nov., two new bacteria isolated from the brown alga.</title>
        <authorList>
            <person name="Li J."/>
        </authorList>
    </citation>
    <scope>NUCLEOTIDE SEQUENCE</scope>
    <source>
        <strain evidence="7">PT2-4</strain>
    </source>
</reference>
<organism evidence="7 8">
    <name type="scientific">Neotamlana laminarinivorans</name>
    <dbReference type="NCBI Taxonomy" id="2883124"/>
    <lineage>
        <taxon>Bacteria</taxon>
        <taxon>Pseudomonadati</taxon>
        <taxon>Bacteroidota</taxon>
        <taxon>Flavobacteriia</taxon>
        <taxon>Flavobacteriales</taxon>
        <taxon>Flavobacteriaceae</taxon>
        <taxon>Neotamlana</taxon>
    </lineage>
</organism>
<evidence type="ECO:0000313" key="8">
    <source>
        <dbReference type="Proteomes" id="UP001139199"/>
    </source>
</evidence>
<dbReference type="EMBL" id="JAJAPW010000004">
    <property type="protein sequence ID" value="MCB4799523.1"/>
    <property type="molecule type" value="Genomic_DNA"/>
</dbReference>
<feature type="transmembrane region" description="Helical" evidence="6">
    <location>
        <begin position="192"/>
        <end position="210"/>
    </location>
</feature>